<name>A0A8T1VZY2_9STRA</name>
<evidence type="ECO:0000313" key="3">
    <source>
        <dbReference type="EMBL" id="KAG7386967.1"/>
    </source>
</evidence>
<proteinExistence type="inferred from homology"/>
<protein>
    <submittedName>
        <fullName evidence="3">Uncharacterized protein</fullName>
    </submittedName>
</protein>
<evidence type="ECO:0000313" key="4">
    <source>
        <dbReference type="Proteomes" id="UP000694044"/>
    </source>
</evidence>
<dbReference type="PANTHER" id="PTHR10358">
    <property type="entry name" value="ENDOSULFINE"/>
    <property type="match status" value="1"/>
</dbReference>
<feature type="compositionally biased region" description="Low complexity" evidence="2">
    <location>
        <begin position="218"/>
        <end position="229"/>
    </location>
</feature>
<organism evidence="3 4">
    <name type="scientific">Phytophthora pseudosyringae</name>
    <dbReference type="NCBI Taxonomy" id="221518"/>
    <lineage>
        <taxon>Eukaryota</taxon>
        <taxon>Sar</taxon>
        <taxon>Stramenopiles</taxon>
        <taxon>Oomycota</taxon>
        <taxon>Peronosporomycetes</taxon>
        <taxon>Peronosporales</taxon>
        <taxon>Peronosporaceae</taxon>
        <taxon>Phytophthora</taxon>
    </lineage>
</organism>
<feature type="region of interest" description="Disordered" evidence="2">
    <location>
        <begin position="139"/>
        <end position="162"/>
    </location>
</feature>
<comment type="caution">
    <text evidence="3">The sequence shown here is derived from an EMBL/GenBank/DDBJ whole genome shotgun (WGS) entry which is preliminary data.</text>
</comment>
<dbReference type="GO" id="GO:0004864">
    <property type="term" value="F:protein phosphatase inhibitor activity"/>
    <property type="evidence" value="ECO:0007669"/>
    <property type="project" value="TreeGrafter"/>
</dbReference>
<feature type="region of interest" description="Disordered" evidence="2">
    <location>
        <begin position="186"/>
        <end position="288"/>
    </location>
</feature>
<dbReference type="OrthoDB" id="5949865at2759"/>
<dbReference type="Proteomes" id="UP000694044">
    <property type="component" value="Unassembled WGS sequence"/>
</dbReference>
<accession>A0A8T1VZY2</accession>
<feature type="region of interest" description="Disordered" evidence="2">
    <location>
        <begin position="86"/>
        <end position="123"/>
    </location>
</feature>
<feature type="compositionally biased region" description="Basic and acidic residues" evidence="2">
    <location>
        <begin position="199"/>
        <end position="217"/>
    </location>
</feature>
<comment type="similarity">
    <text evidence="1">Belongs to the endosulfine family.</text>
</comment>
<dbReference type="Pfam" id="PF04667">
    <property type="entry name" value="Endosulfine"/>
    <property type="match status" value="1"/>
</dbReference>
<reference evidence="3" key="1">
    <citation type="submission" date="2021-02" db="EMBL/GenBank/DDBJ databases">
        <authorList>
            <person name="Palmer J.M."/>
        </authorList>
    </citation>
    <scope>NUCLEOTIDE SEQUENCE</scope>
    <source>
        <strain evidence="3">SCRP734</strain>
    </source>
</reference>
<evidence type="ECO:0000256" key="1">
    <source>
        <dbReference type="ARBA" id="ARBA00010520"/>
    </source>
</evidence>
<dbReference type="GO" id="GO:0005737">
    <property type="term" value="C:cytoplasm"/>
    <property type="evidence" value="ECO:0007669"/>
    <property type="project" value="TreeGrafter"/>
</dbReference>
<keyword evidence="4" id="KW-1185">Reference proteome</keyword>
<feature type="compositionally biased region" description="Basic and acidic residues" evidence="2">
    <location>
        <begin position="257"/>
        <end position="267"/>
    </location>
</feature>
<feature type="compositionally biased region" description="Polar residues" evidence="2">
    <location>
        <begin position="230"/>
        <end position="240"/>
    </location>
</feature>
<dbReference type="EMBL" id="JAGDFM010000089">
    <property type="protein sequence ID" value="KAG7386967.1"/>
    <property type="molecule type" value="Genomic_DNA"/>
</dbReference>
<dbReference type="PANTHER" id="PTHR10358:SF6">
    <property type="entry name" value="ENDOSULFINE, ISOFORM A"/>
    <property type="match status" value="1"/>
</dbReference>
<sequence>MDYRQQQPAAANPMLSSARGMARLNGSNRVAWNAMDLQIGAQAPPPNARGAPEDAALSARNVLLRQKLRERKRYDSADEAMKKAAARVAGRYQTQQQQTHVPVSAPPPPQNQIQPGERPFSPAQIGQSAFFNAMQSDATKPTRNVQRNAPASPNEPPGGAEQGRNMLIQHKLQSKTSFDSADYQLAKARRGQQTAEQMEDTHMEDVSEAEPLREEKAVSSPCASSPASANRRQQFASMSPSRGGKYGALQNRKKPNRRDLLEQQQDKAEEDSPVAENSHQAGPSNYGKLSAAHVLIRRKLRERKRFDSADYAMEKQGQPTDVPADVAANPAAPGTATSRYGALGASQASINHQVKHIKLSEDPSGRVATPTHPAVANAAQAAVAARAARYAGLKGAGKPNPLMSSNNSQGAAADRYGLDKSAAPSGAAAARSVVLQRKMAERKMFDSADHFKHAA</sequence>
<dbReference type="AlphaFoldDB" id="A0A8T1VZY2"/>
<dbReference type="InterPro" id="IPR006760">
    <property type="entry name" value="Endosulphine"/>
</dbReference>
<feature type="compositionally biased region" description="Polar residues" evidence="2">
    <location>
        <begin position="92"/>
        <end position="101"/>
    </location>
</feature>
<evidence type="ECO:0000256" key="2">
    <source>
        <dbReference type="SAM" id="MobiDB-lite"/>
    </source>
</evidence>
<gene>
    <name evidence="3" type="ORF">PHYPSEUDO_014951</name>
</gene>
<feature type="compositionally biased region" description="Polar residues" evidence="2">
    <location>
        <begin position="139"/>
        <end position="151"/>
    </location>
</feature>
<feature type="region of interest" description="Disordered" evidence="2">
    <location>
        <begin position="395"/>
        <end position="417"/>
    </location>
</feature>